<dbReference type="Gene3D" id="1.10.510.10">
    <property type="entry name" value="Transferase(Phosphotransferase) domain 1"/>
    <property type="match status" value="1"/>
</dbReference>
<protein>
    <recommendedName>
        <fullName evidence="2">Protein kinase domain-containing protein</fullName>
    </recommendedName>
</protein>
<dbReference type="EMBL" id="NWQG01000026">
    <property type="protein sequence ID" value="PDQ22035.1"/>
    <property type="molecule type" value="Genomic_DNA"/>
</dbReference>
<sequence>MPDLAKFCCFACPANDFAEKALEQCCPTCNRPFGFPLSASPETIGSYRIIKPLGRGFYACTYVAEKTGALKTKHVLKVSPTSLYTYFKKDFNAESARHAQVADGAEYVVGISDVFDADVVFGDFSATCHVAVLDYVEGAPLSDLFTGAEKLLAGTAAQVAADLFRLKAELESRLVNHNDLHASNIIVGRLTPGKYRQGAMDASVRVVAIDLGSVAPDRRSGNGYLGDLHWIGRHIQALTEVLLREPDTISDLDSRVANALQMIAQSIVPALENQRTPDADDFVHLIEEQYFKTSEPWRPWRNPLVLKTFNASYNAQTLDAWHVPQLLVDPDGTWLARISAPGPLVMTGMRGCGKTLLLRAVQFHARAARHADESDADVMTRLAKDNYVGLFVSAQRLLNVGQSTESQTRDLFPRLFVAYALEAARALAHLRDISPQKVRHDAHAVLLSAVLAALDPSPARADLATVEQLERHLSSLLVNLSRSDSDIRLASHPANAFANLAESIRNASTLWTSAQVLFLLDDVSTRYMEPDRVEDVLSALIFQNPNCAFKMTSEAQTIFLSLKSPGTVNPAAHWRDFATFDLGAEVNQRLKDREGKPFVEMILQQRARFYPGHPRGRPSEVLGDVPREQIAEIIASSKPDSNDRKRVYRGLTALTAVCVGDIGSVITIYENMLTRSGGRIPVADDVQNNVFQDYCSRHLYLLDRREGNLKAVAQSFAEAAHELLIQSGKRGGRRRLRQYASIYVRITTGDPDEQMARLRELVDAGVFVFTGGAARTKTRDSNPTQQFKLTFRKIYGLVNFIGLAERDRFELSGKDLEDWLSNPADGKAILMRNLRSASEAGDDAEEVEAPIAASSRSRTRQGALDLTLPMPKLPEEKDLTTTERLLKDSHLPLPTIEELDFTQLSKGGVDTVVMLALGFEERTKASAARLLAATRPRQVVALRYPEPGYSNDILQLVEESGASVRIIDYADFLKGASISLGERSVIDVTGLAKPAIFKLIREALISSSRVDVAYTAAEHYFPLEADLDEVVKAFTSDNHHQLLLSLKGVLTGEDGPYRSTPQLPDDSDGTRLRGLFAFASSKHERLIQLVEERDYDLIEVMVSEKQNSRSKIAQIAAEVAVRGQDSGNIRTCNAGDPAMVLQALAERYEAWSVRDGLNFEIGLTGNKIQTVAAAAFSASYRVNQAWYVSPATFDRQRFTTGVGDTRVFRIKSFRV</sequence>
<dbReference type="GO" id="GO:0004672">
    <property type="term" value="F:protein kinase activity"/>
    <property type="evidence" value="ECO:0007669"/>
    <property type="project" value="InterPro"/>
</dbReference>
<dbReference type="GO" id="GO:0005524">
    <property type="term" value="F:ATP binding"/>
    <property type="evidence" value="ECO:0007669"/>
    <property type="project" value="InterPro"/>
</dbReference>
<accession>A0A2A6FJY4</accession>
<feature type="domain" description="Protein kinase" evidence="2">
    <location>
        <begin position="47"/>
        <end position="498"/>
    </location>
</feature>
<dbReference type="Proteomes" id="UP000219182">
    <property type="component" value="Unassembled WGS sequence"/>
</dbReference>
<evidence type="ECO:0000259" key="2">
    <source>
        <dbReference type="PROSITE" id="PS50011"/>
    </source>
</evidence>
<dbReference type="InterPro" id="IPR000719">
    <property type="entry name" value="Prot_kinase_dom"/>
</dbReference>
<evidence type="ECO:0000256" key="1">
    <source>
        <dbReference type="SAM" id="MobiDB-lite"/>
    </source>
</evidence>
<dbReference type="SUPFAM" id="SSF56112">
    <property type="entry name" value="Protein kinase-like (PK-like)"/>
    <property type="match status" value="1"/>
</dbReference>
<evidence type="ECO:0000313" key="4">
    <source>
        <dbReference type="Proteomes" id="UP000219182"/>
    </source>
</evidence>
<evidence type="ECO:0000313" key="3">
    <source>
        <dbReference type="EMBL" id="PDQ22035.1"/>
    </source>
</evidence>
<keyword evidence="4" id="KW-1185">Reference proteome</keyword>
<gene>
    <name evidence="3" type="ORF">CN311_05780</name>
</gene>
<comment type="caution">
    <text evidence="3">The sequence shown here is derived from an EMBL/GenBank/DDBJ whole genome shotgun (WGS) entry which is preliminary data.</text>
</comment>
<dbReference type="InterPro" id="IPR011009">
    <property type="entry name" value="Kinase-like_dom_sf"/>
</dbReference>
<dbReference type="Pfam" id="PF24389">
    <property type="entry name" value="ORC-CDC6-like"/>
    <property type="match status" value="1"/>
</dbReference>
<organism evidence="3 4">
    <name type="scientific">Mesorhizobium sanjuanii</name>
    <dbReference type="NCBI Taxonomy" id="2037900"/>
    <lineage>
        <taxon>Bacteria</taxon>
        <taxon>Pseudomonadati</taxon>
        <taxon>Pseudomonadota</taxon>
        <taxon>Alphaproteobacteria</taxon>
        <taxon>Hyphomicrobiales</taxon>
        <taxon>Phyllobacteriaceae</taxon>
        <taxon>Mesorhizobium</taxon>
    </lineage>
</organism>
<reference evidence="3 4" key="1">
    <citation type="submission" date="2017-09" db="EMBL/GenBank/DDBJ databases">
        <title>Mesorhizobum sanjuanii sp. nov. isolated from nodules of Lotus tenuis in saline-alkaline lowlands of Flooding Pampa.</title>
        <authorList>
            <person name="Sannazzaro A.I."/>
            <person name="Torres Tejerizo G.A."/>
            <person name="Fontana F."/>
            <person name="Cumpa Velazquez L.M."/>
            <person name="Hansen L."/>
            <person name="Pistorio M."/>
            <person name="Estrella M.J."/>
        </authorList>
    </citation>
    <scope>NUCLEOTIDE SEQUENCE [LARGE SCALE GENOMIC DNA]</scope>
    <source>
        <strain evidence="3 4">BSA136</strain>
    </source>
</reference>
<dbReference type="PROSITE" id="PS50011">
    <property type="entry name" value="PROTEIN_KINASE_DOM"/>
    <property type="match status" value="1"/>
</dbReference>
<feature type="region of interest" description="Disordered" evidence="1">
    <location>
        <begin position="839"/>
        <end position="860"/>
    </location>
</feature>
<dbReference type="SMART" id="SM00220">
    <property type="entry name" value="S_TKc"/>
    <property type="match status" value="1"/>
</dbReference>
<name>A0A2A6FJY4_9HYPH</name>
<dbReference type="RefSeq" id="WP_097572425.1">
    <property type="nucleotide sequence ID" value="NZ_NWQG01000026.1"/>
</dbReference>
<proteinExistence type="predicted"/>
<dbReference type="InterPro" id="IPR056955">
    <property type="entry name" value="ORC-CDC6-like"/>
</dbReference>
<dbReference type="AlphaFoldDB" id="A0A2A6FJY4"/>